<evidence type="ECO:0000256" key="8">
    <source>
        <dbReference type="HAMAP-Rule" id="MF_00260"/>
    </source>
</evidence>
<keyword evidence="12" id="KW-1185">Reference proteome</keyword>
<dbReference type="PANTHER" id="PTHR11557">
    <property type="entry name" value="PORPHOBILINOGEN DEAMINASE"/>
    <property type="match status" value="1"/>
</dbReference>
<organism evidence="11 12">
    <name type="scientific">Pasteurella testudinis DSM 23072</name>
    <dbReference type="NCBI Taxonomy" id="1122938"/>
    <lineage>
        <taxon>Bacteria</taxon>
        <taxon>Pseudomonadati</taxon>
        <taxon>Pseudomonadota</taxon>
        <taxon>Gammaproteobacteria</taxon>
        <taxon>Pasteurellales</taxon>
        <taxon>Pasteurellaceae</taxon>
        <taxon>Pasteurella</taxon>
    </lineage>
</organism>
<dbReference type="InterPro" id="IPR022419">
    <property type="entry name" value="Porphobilin_deaminase_cofac_BS"/>
</dbReference>
<dbReference type="InterPro" id="IPR000860">
    <property type="entry name" value="HemC"/>
</dbReference>
<feature type="domain" description="Porphobilinogen deaminase C-terminal" evidence="10">
    <location>
        <begin position="225"/>
        <end position="294"/>
    </location>
</feature>
<dbReference type="FunFam" id="3.40.190.10:FF:000004">
    <property type="entry name" value="Porphobilinogen deaminase"/>
    <property type="match status" value="1"/>
</dbReference>
<comment type="pathway">
    <text evidence="2">Porphyrin-containing compound metabolism; protoporphyrin-IX biosynthesis; coproporphyrinogen-III from 5-aminolevulinate: step 2/4.</text>
</comment>
<dbReference type="GO" id="GO:0005737">
    <property type="term" value="C:cytoplasm"/>
    <property type="evidence" value="ECO:0007669"/>
    <property type="project" value="UniProtKB-UniRule"/>
</dbReference>
<dbReference type="GO" id="GO:0004418">
    <property type="term" value="F:hydroxymethylbilane synthase activity"/>
    <property type="evidence" value="ECO:0007669"/>
    <property type="project" value="UniProtKB-UniRule"/>
</dbReference>
<comment type="cofactor">
    <cofactor evidence="8">
        <name>dipyrromethane</name>
        <dbReference type="ChEBI" id="CHEBI:60342"/>
    </cofactor>
    <text evidence="8">Binds 1 dipyrromethane group covalently.</text>
</comment>
<evidence type="ECO:0000256" key="4">
    <source>
        <dbReference type="ARBA" id="ARBA00011245"/>
    </source>
</evidence>
<protein>
    <recommendedName>
        <fullName evidence="8">Porphobilinogen deaminase</fullName>
        <shortName evidence="8">PBG</shortName>
        <ecNumber evidence="8">2.5.1.61</ecNumber>
    </recommendedName>
    <alternativeName>
        <fullName evidence="8">Hydroxymethylbilane synthase</fullName>
        <shortName evidence="8">HMBS</shortName>
    </alternativeName>
    <alternativeName>
        <fullName evidence="8">Pre-uroporphyrinogen synthase</fullName>
    </alternativeName>
</protein>
<dbReference type="InterPro" id="IPR022418">
    <property type="entry name" value="Porphobilinogen_deaminase_C"/>
</dbReference>
<dbReference type="FunFam" id="3.40.190.10:FF:000005">
    <property type="entry name" value="Porphobilinogen deaminase"/>
    <property type="match status" value="1"/>
</dbReference>
<dbReference type="InterPro" id="IPR036803">
    <property type="entry name" value="Porphobilinogen_deaminase_C_sf"/>
</dbReference>
<proteinExistence type="inferred from homology"/>
<dbReference type="Gene3D" id="3.40.190.10">
    <property type="entry name" value="Periplasmic binding protein-like II"/>
    <property type="match status" value="2"/>
</dbReference>
<feature type="modified residue" description="S-(dipyrrolylmethanemethyl)cysteine" evidence="8">
    <location>
        <position position="241"/>
    </location>
</feature>
<comment type="catalytic activity">
    <reaction evidence="7 8">
        <text>4 porphobilinogen + H2O = hydroxymethylbilane + 4 NH4(+)</text>
        <dbReference type="Rhea" id="RHEA:13185"/>
        <dbReference type="ChEBI" id="CHEBI:15377"/>
        <dbReference type="ChEBI" id="CHEBI:28938"/>
        <dbReference type="ChEBI" id="CHEBI:57845"/>
        <dbReference type="ChEBI" id="CHEBI:58126"/>
        <dbReference type="EC" id="2.5.1.61"/>
    </reaction>
</comment>
<dbReference type="PRINTS" id="PR00151">
    <property type="entry name" value="PORPHBDMNASE"/>
</dbReference>
<evidence type="ECO:0000256" key="2">
    <source>
        <dbReference type="ARBA" id="ARBA00004735"/>
    </source>
</evidence>
<dbReference type="InterPro" id="IPR022417">
    <property type="entry name" value="Porphobilin_deaminase_N"/>
</dbReference>
<dbReference type="Pfam" id="PF03900">
    <property type="entry name" value="Porphobil_deamC"/>
    <property type="match status" value="1"/>
</dbReference>
<keyword evidence="5 8" id="KW-0808">Transferase</keyword>
<dbReference type="Gene3D" id="3.30.160.40">
    <property type="entry name" value="Porphobilinogen deaminase, C-terminal domain"/>
    <property type="match status" value="1"/>
</dbReference>
<dbReference type="CDD" id="cd13646">
    <property type="entry name" value="PBP2_EcHMBS_like"/>
    <property type="match status" value="1"/>
</dbReference>
<evidence type="ECO:0000256" key="5">
    <source>
        <dbReference type="ARBA" id="ARBA00022679"/>
    </source>
</evidence>
<dbReference type="UniPathway" id="UPA00251">
    <property type="reaction ID" value="UER00319"/>
</dbReference>
<dbReference type="EMBL" id="FWWV01000013">
    <property type="protein sequence ID" value="SMB84224.1"/>
    <property type="molecule type" value="Genomic_DNA"/>
</dbReference>
<dbReference type="HAMAP" id="MF_00260">
    <property type="entry name" value="Porphobil_deam"/>
    <property type="match status" value="1"/>
</dbReference>
<dbReference type="STRING" id="1122938.SAMN05660772_00803"/>
<comment type="subunit">
    <text evidence="4 8">Monomer.</text>
</comment>
<comment type="similarity">
    <text evidence="3 8">Belongs to the HMBS family.</text>
</comment>
<dbReference type="PIRSF" id="PIRSF001438">
    <property type="entry name" value="4pyrrol_synth_OHMeBilane_synth"/>
    <property type="match status" value="1"/>
</dbReference>
<comment type="miscellaneous">
    <text evidence="8">The porphobilinogen subunits are added to the dipyrromethane group.</text>
</comment>
<dbReference type="RefSeq" id="WP_084256943.1">
    <property type="nucleotide sequence ID" value="NZ_FWWV01000013.1"/>
</dbReference>
<evidence type="ECO:0000256" key="1">
    <source>
        <dbReference type="ARBA" id="ARBA00002869"/>
    </source>
</evidence>
<evidence type="ECO:0000256" key="6">
    <source>
        <dbReference type="ARBA" id="ARBA00023244"/>
    </source>
</evidence>
<sequence length="308" mass="33550">MNKTIRIATRQSPLAMWQAEFIKARLQTLYPALNIELIPMVTKGDIILDTPLAKIGGKGLFVKELELALLENRADLAVHSMKDVPMEFPQGLGLSVICEREDPRDAFVSNRYTALDDLPQSAVVGTSSLRRQAQLKALRPDLQIHSLRGNVGTRLAKLDNGEYDAIILAASGLKRLGLQQRIRSTLCATQSLPAAGQGALGIETRLDDHEINQLLQPLLHPQTACCVTAERAMNRHLQGGCQVPIAGYAELQDGQIYLKALVANTDGTQILRAEGHAVPEQAEQLGIEVAQQLLAQGAAQILQAIYHP</sequence>
<dbReference type="AlphaFoldDB" id="A0A1W1UU31"/>
<dbReference type="Pfam" id="PF01379">
    <property type="entry name" value="Porphobil_deam"/>
    <property type="match status" value="1"/>
</dbReference>
<dbReference type="Proteomes" id="UP000192408">
    <property type="component" value="Unassembled WGS sequence"/>
</dbReference>
<keyword evidence="6 8" id="KW-0627">Porphyrin biosynthesis</keyword>
<reference evidence="12" key="1">
    <citation type="submission" date="2017-04" db="EMBL/GenBank/DDBJ databases">
        <authorList>
            <person name="Varghese N."/>
            <person name="Submissions S."/>
        </authorList>
    </citation>
    <scope>NUCLEOTIDE SEQUENCE [LARGE SCALE GENOMIC DNA]</scope>
    <source>
        <strain evidence="12">DSM 23072</strain>
    </source>
</reference>
<dbReference type="PROSITE" id="PS00533">
    <property type="entry name" value="PORPHOBILINOGEN_DEAM"/>
    <property type="match status" value="1"/>
</dbReference>
<accession>A0A1W1UU31</accession>
<gene>
    <name evidence="8" type="primary">hemC</name>
    <name evidence="11" type="ORF">SAMN05660772_00803</name>
</gene>
<name>A0A1W1UU31_9PAST</name>
<dbReference type="PANTHER" id="PTHR11557:SF0">
    <property type="entry name" value="PORPHOBILINOGEN DEAMINASE"/>
    <property type="match status" value="1"/>
</dbReference>
<dbReference type="GO" id="GO:0006782">
    <property type="term" value="P:protoporphyrinogen IX biosynthetic process"/>
    <property type="evidence" value="ECO:0007669"/>
    <property type="project" value="UniProtKB-UniRule"/>
</dbReference>
<evidence type="ECO:0000313" key="12">
    <source>
        <dbReference type="Proteomes" id="UP000192408"/>
    </source>
</evidence>
<dbReference type="NCBIfam" id="TIGR00212">
    <property type="entry name" value="hemC"/>
    <property type="match status" value="1"/>
</dbReference>
<dbReference type="SUPFAM" id="SSF53850">
    <property type="entry name" value="Periplasmic binding protein-like II"/>
    <property type="match status" value="1"/>
</dbReference>
<evidence type="ECO:0000313" key="11">
    <source>
        <dbReference type="EMBL" id="SMB84224.1"/>
    </source>
</evidence>
<evidence type="ECO:0000256" key="7">
    <source>
        <dbReference type="ARBA" id="ARBA00048169"/>
    </source>
</evidence>
<feature type="domain" description="Porphobilinogen deaminase N-terminal" evidence="9">
    <location>
        <begin position="5"/>
        <end position="212"/>
    </location>
</feature>
<dbReference type="EC" id="2.5.1.61" evidence="8"/>
<evidence type="ECO:0000259" key="9">
    <source>
        <dbReference type="Pfam" id="PF01379"/>
    </source>
</evidence>
<evidence type="ECO:0000259" key="10">
    <source>
        <dbReference type="Pfam" id="PF03900"/>
    </source>
</evidence>
<dbReference type="FunFam" id="3.30.160.40:FF:000002">
    <property type="entry name" value="Porphobilinogen deaminase"/>
    <property type="match status" value="1"/>
</dbReference>
<dbReference type="SUPFAM" id="SSF54782">
    <property type="entry name" value="Porphobilinogen deaminase (hydroxymethylbilane synthase), C-terminal domain"/>
    <property type="match status" value="1"/>
</dbReference>
<evidence type="ECO:0000256" key="3">
    <source>
        <dbReference type="ARBA" id="ARBA00005638"/>
    </source>
</evidence>
<comment type="function">
    <text evidence="1 8">Tetrapolymerization of the monopyrrole PBG into the hydroxymethylbilane pre-uroporphyrinogen in several discrete steps.</text>
</comment>